<gene>
    <name evidence="4" type="ORF">AOB60_23620</name>
</gene>
<dbReference type="Proteomes" id="UP000236047">
    <property type="component" value="Unassembled WGS sequence"/>
</dbReference>
<evidence type="ECO:0000256" key="1">
    <source>
        <dbReference type="ARBA" id="ARBA00022603"/>
    </source>
</evidence>
<comment type="caution">
    <text evidence="4">The sequence shown here is derived from an EMBL/GenBank/DDBJ whole genome shotgun (WGS) entry which is preliminary data.</text>
</comment>
<dbReference type="CDD" id="cd02440">
    <property type="entry name" value="AdoMet_MTases"/>
    <property type="match status" value="1"/>
</dbReference>
<dbReference type="GO" id="GO:0032259">
    <property type="term" value="P:methylation"/>
    <property type="evidence" value="ECO:0007669"/>
    <property type="project" value="UniProtKB-KW"/>
</dbReference>
<sequence>MNAITTPGPAGTVDDIGYGRQFDGWYDRLFPEDESATVTAARLADLHPEPSAGTVEFGVGTGRIALPLARRIGRITGIDSSPEMLATLRAALDDHTPVEPVHGDIRTYTAEHTAGLVYCVCGTLSMLLDPEDQQRAIHRAADLLAPGGRLVVETHNKAAILALHEGRARTTYFTPYPEPGTGLQTHSVLLTEGSLWHCSHIWYESDGRTRVGTELSRLTTPDEVDGYARAAGLRPESRSADWHGSPYTEQSPMFVTTYVKAAV</sequence>
<evidence type="ECO:0000259" key="3">
    <source>
        <dbReference type="Pfam" id="PF13649"/>
    </source>
</evidence>
<dbReference type="InterPro" id="IPR041698">
    <property type="entry name" value="Methyltransf_25"/>
</dbReference>
<organism evidence="4 5">
    <name type="scientific">Streptomyces noursei</name>
    <name type="common">Streptomyces albulus</name>
    <dbReference type="NCBI Taxonomy" id="1971"/>
    <lineage>
        <taxon>Bacteria</taxon>
        <taxon>Bacillati</taxon>
        <taxon>Actinomycetota</taxon>
        <taxon>Actinomycetes</taxon>
        <taxon>Kitasatosporales</taxon>
        <taxon>Streptomycetaceae</taxon>
        <taxon>Streptomyces</taxon>
    </lineage>
</organism>
<evidence type="ECO:0000256" key="2">
    <source>
        <dbReference type="ARBA" id="ARBA00022679"/>
    </source>
</evidence>
<name>A0A2N8P8I6_STRNR</name>
<evidence type="ECO:0000313" key="4">
    <source>
        <dbReference type="EMBL" id="PNE37326.1"/>
    </source>
</evidence>
<dbReference type="RefSeq" id="WP_102925062.1">
    <property type="nucleotide sequence ID" value="NZ_LJSN01000003.1"/>
</dbReference>
<dbReference type="AlphaFoldDB" id="A0A2N8P8I6"/>
<evidence type="ECO:0000313" key="5">
    <source>
        <dbReference type="Proteomes" id="UP000236047"/>
    </source>
</evidence>
<dbReference type="Gene3D" id="3.40.50.150">
    <property type="entry name" value="Vaccinia Virus protein VP39"/>
    <property type="match status" value="1"/>
</dbReference>
<protein>
    <submittedName>
        <fullName evidence="4">Methyltransferase</fullName>
    </submittedName>
</protein>
<keyword evidence="2 4" id="KW-0808">Transferase</keyword>
<dbReference type="GO" id="GO:0008168">
    <property type="term" value="F:methyltransferase activity"/>
    <property type="evidence" value="ECO:0007669"/>
    <property type="project" value="UniProtKB-KW"/>
</dbReference>
<accession>A0A2N8P8I6</accession>
<dbReference type="SUPFAM" id="SSF53335">
    <property type="entry name" value="S-adenosyl-L-methionine-dependent methyltransferases"/>
    <property type="match status" value="1"/>
</dbReference>
<dbReference type="PANTHER" id="PTHR43861">
    <property type="entry name" value="TRANS-ACONITATE 2-METHYLTRANSFERASE-RELATED"/>
    <property type="match status" value="1"/>
</dbReference>
<proteinExistence type="predicted"/>
<feature type="domain" description="Methyltransferase" evidence="3">
    <location>
        <begin position="56"/>
        <end position="148"/>
    </location>
</feature>
<dbReference type="InterPro" id="IPR029063">
    <property type="entry name" value="SAM-dependent_MTases_sf"/>
</dbReference>
<dbReference type="PANTHER" id="PTHR43861:SF1">
    <property type="entry name" value="TRANS-ACONITATE 2-METHYLTRANSFERASE"/>
    <property type="match status" value="1"/>
</dbReference>
<dbReference type="GO" id="GO:0017000">
    <property type="term" value="P:antibiotic biosynthetic process"/>
    <property type="evidence" value="ECO:0007669"/>
    <property type="project" value="UniProtKB-ARBA"/>
</dbReference>
<reference evidence="5" key="1">
    <citation type="submission" date="2015-09" db="EMBL/GenBank/DDBJ databases">
        <authorList>
            <person name="Graham D.E."/>
            <person name="Mahan K.M."/>
            <person name="Klingeman D.M."/>
            <person name="Fida T."/>
            <person name="Giannone R.J."/>
            <person name="Hettich R.L."/>
            <person name="Parry R.J."/>
            <person name="Spain J.C."/>
        </authorList>
    </citation>
    <scope>NUCLEOTIDE SEQUENCE [LARGE SCALE GENOMIC DNA]</scope>
    <source>
        <strain evidence="5">JCM 4701</strain>
    </source>
</reference>
<keyword evidence="1 4" id="KW-0489">Methyltransferase</keyword>
<keyword evidence="5" id="KW-1185">Reference proteome</keyword>
<dbReference type="Pfam" id="PF13649">
    <property type="entry name" value="Methyltransf_25"/>
    <property type="match status" value="1"/>
</dbReference>
<dbReference type="EMBL" id="LJSN01000003">
    <property type="protein sequence ID" value="PNE37326.1"/>
    <property type="molecule type" value="Genomic_DNA"/>
</dbReference>